<dbReference type="EMBL" id="BTFW01000001">
    <property type="protein sequence ID" value="GMM61869.1"/>
    <property type="molecule type" value="Genomic_DNA"/>
</dbReference>
<gene>
    <name evidence="1" type="ORF">NUTIK01_26460</name>
</gene>
<reference evidence="1 2" key="1">
    <citation type="submission" date="2023-06" db="EMBL/GenBank/DDBJ databases">
        <title>Draft genome sequence of Novosphingobium sp. strain IK01.</title>
        <authorList>
            <person name="Hatamoto M."/>
            <person name="Ikarashi T."/>
            <person name="Yamaguchi T."/>
        </authorList>
    </citation>
    <scope>NUCLEOTIDE SEQUENCE [LARGE SCALE GENOMIC DNA]</scope>
    <source>
        <strain evidence="1 2">IK01</strain>
    </source>
</reference>
<dbReference type="RefSeq" id="WP_317975514.1">
    <property type="nucleotide sequence ID" value="NZ_BTFW01000001.1"/>
</dbReference>
<sequence>MTDDPHLNLSDDMIRELAQRLADHLRVELGDRLIPFQRAYATARDLERQYQKNIEGDAEALLGPFASPRKR</sequence>
<evidence type="ECO:0000313" key="2">
    <source>
        <dbReference type="Proteomes" id="UP001187221"/>
    </source>
</evidence>
<comment type="caution">
    <text evidence="1">The sequence shown here is derived from an EMBL/GenBank/DDBJ whole genome shotgun (WGS) entry which is preliminary data.</text>
</comment>
<proteinExistence type="predicted"/>
<accession>A0ABQ6P9F4</accession>
<organism evidence="1 2">
    <name type="scientific">Novosphingobium pituita</name>
    <dbReference type="NCBI Taxonomy" id="3056842"/>
    <lineage>
        <taxon>Bacteria</taxon>
        <taxon>Pseudomonadati</taxon>
        <taxon>Pseudomonadota</taxon>
        <taxon>Alphaproteobacteria</taxon>
        <taxon>Sphingomonadales</taxon>
        <taxon>Sphingomonadaceae</taxon>
        <taxon>Novosphingobium</taxon>
    </lineage>
</organism>
<keyword evidence="2" id="KW-1185">Reference proteome</keyword>
<dbReference type="Proteomes" id="UP001187221">
    <property type="component" value="Unassembled WGS sequence"/>
</dbReference>
<name>A0ABQ6P9F4_9SPHN</name>
<protein>
    <submittedName>
        <fullName evidence="1">Uncharacterized protein</fullName>
    </submittedName>
</protein>
<evidence type="ECO:0000313" key="1">
    <source>
        <dbReference type="EMBL" id="GMM61869.1"/>
    </source>
</evidence>